<dbReference type="Proteomes" id="UP001216674">
    <property type="component" value="Unassembled WGS sequence"/>
</dbReference>
<accession>A0ABT6AT08</accession>
<evidence type="ECO:0000313" key="3">
    <source>
        <dbReference type="Proteomes" id="UP001216674"/>
    </source>
</evidence>
<evidence type="ECO:0008006" key="4">
    <source>
        <dbReference type="Google" id="ProtNLM"/>
    </source>
</evidence>
<comment type="caution">
    <text evidence="2">The sequence shown here is derived from an EMBL/GenBank/DDBJ whole genome shotgun (WGS) entry which is preliminary data.</text>
</comment>
<keyword evidence="1" id="KW-0732">Signal</keyword>
<keyword evidence="3" id="KW-1185">Reference proteome</keyword>
<dbReference type="EMBL" id="JARJLM010000384">
    <property type="protein sequence ID" value="MDF3835762.1"/>
    <property type="molecule type" value="Genomic_DNA"/>
</dbReference>
<proteinExistence type="predicted"/>
<reference evidence="2 3" key="1">
    <citation type="submission" date="2023-03" db="EMBL/GenBank/DDBJ databases">
        <title>Draft assemblies of triclosan tolerant bacteria isolated from returned activated sludge.</title>
        <authorList>
            <person name="Van Hamelsveld S."/>
        </authorList>
    </citation>
    <scope>NUCLEOTIDE SEQUENCE [LARGE SCALE GENOMIC DNA]</scope>
    <source>
        <strain evidence="2 3">GW210010_S58</strain>
    </source>
</reference>
<organism evidence="2 3">
    <name type="scientific">Cupriavidus basilensis</name>
    <dbReference type="NCBI Taxonomy" id="68895"/>
    <lineage>
        <taxon>Bacteria</taxon>
        <taxon>Pseudomonadati</taxon>
        <taxon>Pseudomonadota</taxon>
        <taxon>Betaproteobacteria</taxon>
        <taxon>Burkholderiales</taxon>
        <taxon>Burkholderiaceae</taxon>
        <taxon>Cupriavidus</taxon>
    </lineage>
</organism>
<name>A0ABT6AT08_9BURK</name>
<dbReference type="RefSeq" id="WP_017231283.1">
    <property type="nucleotide sequence ID" value="NZ_JARJLM010000384.1"/>
</dbReference>
<gene>
    <name evidence="2" type="ORF">P3W85_22835</name>
</gene>
<evidence type="ECO:0000313" key="2">
    <source>
        <dbReference type="EMBL" id="MDF3835762.1"/>
    </source>
</evidence>
<feature type="chain" id="PRO_5046118063" description="Transmembrane protein" evidence="1">
    <location>
        <begin position="26"/>
        <end position="175"/>
    </location>
</feature>
<protein>
    <recommendedName>
        <fullName evidence="4">Transmembrane protein</fullName>
    </recommendedName>
</protein>
<evidence type="ECO:0000256" key="1">
    <source>
        <dbReference type="SAM" id="SignalP"/>
    </source>
</evidence>
<feature type="signal peptide" evidence="1">
    <location>
        <begin position="1"/>
        <end position="25"/>
    </location>
</feature>
<sequence length="175" mass="19645">MKTISQYVGGWLLCAAAMAMLPACAILQPVEQGQKLIGAPQSTVRSTFGQPTGVYQLADGATRWLYSKQPMGYQVYAADFDASGNLSGFRQMLTNAEIYQAKVDSWTKRDVEEHFGKPREPVQFFALMKREVWSYRFRQDGMLPSLFHCYFDGDGVLRQVQITLDPLGGDSNRSK</sequence>